<dbReference type="PROSITE" id="PS51384">
    <property type="entry name" value="FAD_FR"/>
    <property type="match status" value="1"/>
</dbReference>
<evidence type="ECO:0000256" key="4">
    <source>
        <dbReference type="ARBA" id="ARBA00006996"/>
    </source>
</evidence>
<evidence type="ECO:0000256" key="19">
    <source>
        <dbReference type="SAM" id="MobiDB-lite"/>
    </source>
</evidence>
<dbReference type="SUPFAM" id="SSF49562">
    <property type="entry name" value="C2 domain (Calcium/lipid-binding domain, CaLB)"/>
    <property type="match status" value="2"/>
</dbReference>
<dbReference type="FunFam" id="2.40.30.10:FF:000021">
    <property type="entry name" value="NADH-cytochrome b5 reductase"/>
    <property type="match status" value="1"/>
</dbReference>
<dbReference type="GO" id="GO:0005544">
    <property type="term" value="F:calcium-dependent phospholipid binding"/>
    <property type="evidence" value="ECO:0007669"/>
    <property type="project" value="TreeGrafter"/>
</dbReference>
<keyword evidence="14" id="KW-0443">Lipid metabolism</keyword>
<feature type="domain" description="FAD-binding FR-type" evidence="21">
    <location>
        <begin position="402"/>
        <end position="514"/>
    </location>
</feature>
<dbReference type="Pfam" id="PF00970">
    <property type="entry name" value="FAD_binding_6"/>
    <property type="match status" value="1"/>
</dbReference>
<keyword evidence="11" id="KW-0560">Oxidoreductase</keyword>
<evidence type="ECO:0000256" key="5">
    <source>
        <dbReference type="ARBA" id="ARBA00022516"/>
    </source>
</evidence>
<evidence type="ECO:0000256" key="2">
    <source>
        <dbReference type="ARBA" id="ARBA00004349"/>
    </source>
</evidence>
<dbReference type="AlphaFoldDB" id="A0A8C7XHZ8"/>
<dbReference type="InterPro" id="IPR017938">
    <property type="entry name" value="Riboflavin_synthase-like_b-brl"/>
</dbReference>
<evidence type="ECO:0000259" key="20">
    <source>
        <dbReference type="PROSITE" id="PS50004"/>
    </source>
</evidence>
<comment type="cofactor">
    <cofactor evidence="1">
        <name>FAD</name>
        <dbReference type="ChEBI" id="CHEBI:57692"/>
    </cofactor>
</comment>
<dbReference type="FunFam" id="3.40.50.80:FF:000005">
    <property type="entry name" value="NADH-cytochrome b5 reductase"/>
    <property type="match status" value="1"/>
</dbReference>
<protein>
    <recommendedName>
        <fullName evidence="18">Synaptotagmin</fullName>
    </recommendedName>
</protein>
<keyword evidence="6" id="KW-0285">Flavoprotein</keyword>
<dbReference type="GO" id="GO:0048791">
    <property type="term" value="P:calcium ion-regulated exocytosis of neurotransmitter"/>
    <property type="evidence" value="ECO:0007669"/>
    <property type="project" value="TreeGrafter"/>
</dbReference>
<feature type="transmembrane region" description="Helical" evidence="18">
    <location>
        <begin position="76"/>
        <end position="100"/>
    </location>
</feature>
<dbReference type="GO" id="GO:0000149">
    <property type="term" value="F:SNARE binding"/>
    <property type="evidence" value="ECO:0007669"/>
    <property type="project" value="TreeGrafter"/>
</dbReference>
<keyword evidence="12" id="KW-0756">Sterol biosynthesis</keyword>
<dbReference type="PRINTS" id="PR00406">
    <property type="entry name" value="CYTB5RDTASE"/>
</dbReference>
<reference evidence="22" key="1">
    <citation type="submission" date="2025-08" db="UniProtKB">
        <authorList>
            <consortium name="Ensembl"/>
        </authorList>
    </citation>
    <scope>IDENTIFICATION</scope>
</reference>
<keyword evidence="9 18" id="KW-0106">Calcium</keyword>
<evidence type="ECO:0000256" key="1">
    <source>
        <dbReference type="ARBA" id="ARBA00001974"/>
    </source>
</evidence>
<dbReference type="FunFam" id="2.60.40.150:FF:000377">
    <property type="entry name" value="Synaptotagmin Ib"/>
    <property type="match status" value="1"/>
</dbReference>
<keyword evidence="16" id="KW-1207">Sterol metabolism</keyword>
<dbReference type="CDD" id="cd08385">
    <property type="entry name" value="C2A_Synaptotagmin-1-5-6-9-10"/>
    <property type="match status" value="1"/>
</dbReference>
<evidence type="ECO:0000256" key="13">
    <source>
        <dbReference type="ARBA" id="ARBA00023027"/>
    </source>
</evidence>
<dbReference type="GO" id="GO:0001786">
    <property type="term" value="F:phosphatidylserine binding"/>
    <property type="evidence" value="ECO:0007669"/>
    <property type="project" value="TreeGrafter"/>
</dbReference>
<dbReference type="GO" id="GO:0048488">
    <property type="term" value="P:synaptic vesicle endocytosis"/>
    <property type="evidence" value="ECO:0007669"/>
    <property type="project" value="TreeGrafter"/>
</dbReference>
<comment type="cofactor">
    <cofactor evidence="18">
        <name>Ca(2+)</name>
        <dbReference type="ChEBI" id="CHEBI:29108"/>
    </cofactor>
    <text evidence="18">Binds 3 Ca(2+) ions per subunit. The ions are bound to the C2 domains.</text>
</comment>
<dbReference type="InterPro" id="IPR035892">
    <property type="entry name" value="C2_domain_sf"/>
</dbReference>
<keyword evidence="15 18" id="KW-0472">Membrane</keyword>
<keyword evidence="7 18" id="KW-0479">Metal-binding</keyword>
<evidence type="ECO:0000256" key="7">
    <source>
        <dbReference type="ARBA" id="ARBA00022723"/>
    </source>
</evidence>
<dbReference type="PRINTS" id="PR00371">
    <property type="entry name" value="FPNCR"/>
</dbReference>
<proteinExistence type="inferred from homology"/>
<dbReference type="InterPro" id="IPR008333">
    <property type="entry name" value="Cbr1-like_FAD-bd_dom"/>
</dbReference>
<keyword evidence="17" id="KW-0753">Steroid metabolism</keyword>
<name>A0A8C7XHZ8_9TELE</name>
<keyword evidence="10" id="KW-0752">Steroid biosynthesis</keyword>
<keyword evidence="23" id="KW-1185">Reference proteome</keyword>
<dbReference type="Gene3D" id="2.40.30.10">
    <property type="entry name" value="Translation factors"/>
    <property type="match status" value="1"/>
</dbReference>
<dbReference type="InterPro" id="IPR001433">
    <property type="entry name" value="OxRdtase_FAD/NAD-bd"/>
</dbReference>
<dbReference type="CDD" id="cd06183">
    <property type="entry name" value="cyt_b5_reduct_like"/>
    <property type="match status" value="1"/>
</dbReference>
<evidence type="ECO:0000256" key="3">
    <source>
        <dbReference type="ARBA" id="ARBA00006105"/>
    </source>
</evidence>
<dbReference type="GO" id="GO:0030276">
    <property type="term" value="F:clathrin binding"/>
    <property type="evidence" value="ECO:0007669"/>
    <property type="project" value="TreeGrafter"/>
</dbReference>
<dbReference type="Pfam" id="PF00175">
    <property type="entry name" value="NAD_binding_1"/>
    <property type="match status" value="1"/>
</dbReference>
<dbReference type="GO" id="GO:0016126">
    <property type="term" value="P:sterol biosynthetic process"/>
    <property type="evidence" value="ECO:0007669"/>
    <property type="project" value="UniProtKB-KW"/>
</dbReference>
<keyword evidence="18" id="KW-1133">Transmembrane helix</keyword>
<dbReference type="PANTHER" id="PTHR10024">
    <property type="entry name" value="SYNAPTOTAGMIN"/>
    <property type="match status" value="1"/>
</dbReference>
<dbReference type="GeneTree" id="ENSGT00940000155394"/>
<keyword evidence="8" id="KW-0274">FAD</keyword>
<dbReference type="Gene3D" id="2.60.40.150">
    <property type="entry name" value="C2 domain"/>
    <property type="match status" value="2"/>
</dbReference>
<dbReference type="PRINTS" id="PR00360">
    <property type="entry name" value="C2DOMAIN"/>
</dbReference>
<evidence type="ECO:0000256" key="12">
    <source>
        <dbReference type="ARBA" id="ARBA00023011"/>
    </source>
</evidence>
<comment type="subcellular location">
    <subcellularLocation>
        <location evidence="2">Cytoplasmic vesicle</location>
        <location evidence="2">Secretory vesicle</location>
        <location evidence="2">Chromaffin granule membrane</location>
        <topology evidence="2">Single-pass membrane protein</topology>
    </subcellularLocation>
    <subcellularLocation>
        <location evidence="18">Cytoplasmic vesicle</location>
        <location evidence="18">Secretory vesicle</location>
        <location evidence="18">Synaptic vesicle membrane</location>
        <topology evidence="18">Single-pass membrane protein</topology>
    </subcellularLocation>
</comment>
<dbReference type="GO" id="GO:0030672">
    <property type="term" value="C:synaptic vesicle membrane"/>
    <property type="evidence" value="ECO:0007669"/>
    <property type="project" value="UniProtKB-SubCell"/>
</dbReference>
<evidence type="ECO:0000256" key="10">
    <source>
        <dbReference type="ARBA" id="ARBA00022955"/>
    </source>
</evidence>
<comment type="similarity">
    <text evidence="3">Belongs to the flavoprotein pyridine nucleotide cytochrome reductase family.</text>
</comment>
<dbReference type="GO" id="GO:0042584">
    <property type="term" value="C:chromaffin granule membrane"/>
    <property type="evidence" value="ECO:0007669"/>
    <property type="project" value="UniProtKB-SubCell"/>
</dbReference>
<sequence length="663" mass="74670">MSKEKMTASAWLPSNATMNESRREALAAAAPVPTTASSSMAGTNTTNVAGQGTGEKDEAFSKVKNKFMNELNKIPLPSWAIVSIAFVAIILVLACCFCICKKWIFKKKNKKKGKDKGKNAINMKDVKDGAKTEALKDEEDAETGLTETEKEAEPKESEKLGKLQYSLDYNFTENTLIVGIIQAAELPAMDMGGTSDPYVKVYLLPDKKKKFETKVHRKTLNPVFNEQFTFKVPYVELGGKTLVMTVYDFDRFSKHDAIGDIKVPMNKVDFSHVTEEWRDLQSAEKEEQEKLGDICFSLRYVPTAGKLTVVVLEAKNLKKMDVGGLSDPYVKIHLMQNGKRLKKKKTTIKKNTLNPYYNESFSFEVPFEQIQLIRGGLDSIINLIFRLLFSKRRPAITLEDPNIKYALRLIDKEIVSHDTRRFRFALPSLEHILGLPVGQHIYLSAKIDGKLVVRPYTPVSSDDDKGSVDLVVKVYFRGINPKFPEGGKMSQYLESLKINDTIDFRGPSGLLVYRGRGVFDVQPEKKSPAVKKTAKHVGMIAGGTGITPMLQIITAVMKDPQDPTVCHLLFANQTEKDILLRPELEEIQVKHPDRFRLWFTVDRAPLDWEYSQGFIDEAMVRERLPPPGEDTLILMCGPPPMIQFACNPNLDKVGHSESRRFTF</sequence>
<dbReference type="Ensembl" id="ENSOSIT00000014619.1">
    <property type="protein sequence ID" value="ENSOSIP00000013816.1"/>
    <property type="gene ID" value="ENSOSIG00000007909.1"/>
</dbReference>
<dbReference type="InterPro" id="IPR000008">
    <property type="entry name" value="C2_dom"/>
</dbReference>
<evidence type="ECO:0000256" key="8">
    <source>
        <dbReference type="ARBA" id="ARBA00022827"/>
    </source>
</evidence>
<evidence type="ECO:0000259" key="21">
    <source>
        <dbReference type="PROSITE" id="PS51384"/>
    </source>
</evidence>
<evidence type="ECO:0000256" key="11">
    <source>
        <dbReference type="ARBA" id="ARBA00023002"/>
    </source>
</evidence>
<evidence type="ECO:0000256" key="14">
    <source>
        <dbReference type="ARBA" id="ARBA00023098"/>
    </source>
</evidence>
<keyword evidence="18" id="KW-0968">Cytoplasmic vesicle</keyword>
<dbReference type="GO" id="GO:0030424">
    <property type="term" value="C:axon"/>
    <property type="evidence" value="ECO:0007669"/>
    <property type="project" value="TreeGrafter"/>
</dbReference>
<evidence type="ECO:0000256" key="18">
    <source>
        <dbReference type="RuleBase" id="RU367154"/>
    </source>
</evidence>
<comment type="function">
    <text evidence="18">May have a regulatory role in the membrane interactions during trafficking of synaptic vesicles at the active zone of the synapse. It binds acidic phospholipids with a specificity that requires the presence of both an acidic head group and a diacyl backbone.</text>
</comment>
<dbReference type="SMART" id="SM00239">
    <property type="entry name" value="C2"/>
    <property type="match status" value="2"/>
</dbReference>
<keyword evidence="18" id="KW-0812">Transmembrane</keyword>
<dbReference type="GO" id="GO:0005509">
    <property type="term" value="F:calcium ion binding"/>
    <property type="evidence" value="ECO:0007669"/>
    <property type="project" value="UniProtKB-UniRule"/>
</dbReference>
<evidence type="ECO:0000313" key="22">
    <source>
        <dbReference type="Ensembl" id="ENSOSIP00000013816.1"/>
    </source>
</evidence>
<dbReference type="SUPFAM" id="SSF52343">
    <property type="entry name" value="Ferredoxin reductase-like, C-terminal NADP-linked domain"/>
    <property type="match status" value="1"/>
</dbReference>
<dbReference type="Pfam" id="PF00168">
    <property type="entry name" value="C2"/>
    <property type="match status" value="2"/>
</dbReference>
<dbReference type="Gene3D" id="3.40.50.80">
    <property type="entry name" value="Nucleotide-binding domain of ferredoxin-NADP reductase (FNR) module"/>
    <property type="match status" value="1"/>
</dbReference>
<dbReference type="PANTHER" id="PTHR10024:SF239">
    <property type="entry name" value="SYNAPTOTAGMIN-1"/>
    <property type="match status" value="1"/>
</dbReference>
<feature type="domain" description="C2" evidence="20">
    <location>
        <begin position="290"/>
        <end position="424"/>
    </location>
</feature>
<feature type="domain" description="C2" evidence="20">
    <location>
        <begin position="159"/>
        <end position="278"/>
    </location>
</feature>
<organism evidence="22 23">
    <name type="scientific">Oryzias sinensis</name>
    <name type="common">Chinese medaka</name>
    <dbReference type="NCBI Taxonomy" id="183150"/>
    <lineage>
        <taxon>Eukaryota</taxon>
        <taxon>Metazoa</taxon>
        <taxon>Chordata</taxon>
        <taxon>Craniata</taxon>
        <taxon>Vertebrata</taxon>
        <taxon>Euteleostomi</taxon>
        <taxon>Actinopterygii</taxon>
        <taxon>Neopterygii</taxon>
        <taxon>Teleostei</taxon>
        <taxon>Neoteleostei</taxon>
        <taxon>Acanthomorphata</taxon>
        <taxon>Ovalentaria</taxon>
        <taxon>Atherinomorphae</taxon>
        <taxon>Beloniformes</taxon>
        <taxon>Adrianichthyidae</taxon>
        <taxon>Oryziinae</taxon>
        <taxon>Oryzias</taxon>
    </lineage>
</organism>
<evidence type="ECO:0000256" key="9">
    <source>
        <dbReference type="ARBA" id="ARBA00022837"/>
    </source>
</evidence>
<evidence type="ECO:0000256" key="17">
    <source>
        <dbReference type="ARBA" id="ARBA00023221"/>
    </source>
</evidence>
<comment type="similarity">
    <text evidence="4 18">Belongs to the synaptotagmin family.</text>
</comment>
<keyword evidence="13" id="KW-0520">NAD</keyword>
<accession>A0A8C7XHZ8</accession>
<dbReference type="GO" id="GO:0016491">
    <property type="term" value="F:oxidoreductase activity"/>
    <property type="evidence" value="ECO:0007669"/>
    <property type="project" value="UniProtKB-KW"/>
</dbReference>
<dbReference type="FunFam" id="2.60.40.150:FF:000016">
    <property type="entry name" value="Synaptotagmin 1"/>
    <property type="match status" value="1"/>
</dbReference>
<feature type="compositionally biased region" description="Low complexity" evidence="19">
    <location>
        <begin position="26"/>
        <end position="41"/>
    </location>
</feature>
<dbReference type="InterPro" id="IPR017927">
    <property type="entry name" value="FAD-bd_FR_type"/>
</dbReference>
<feature type="region of interest" description="Disordered" evidence="19">
    <location>
        <begin position="23"/>
        <end position="53"/>
    </location>
</feature>
<evidence type="ECO:0000256" key="16">
    <source>
        <dbReference type="ARBA" id="ARBA00023166"/>
    </source>
</evidence>
<dbReference type="GO" id="GO:0005886">
    <property type="term" value="C:plasma membrane"/>
    <property type="evidence" value="ECO:0007669"/>
    <property type="project" value="TreeGrafter"/>
</dbReference>
<feature type="compositionally biased region" description="Basic and acidic residues" evidence="19">
    <location>
        <begin position="147"/>
        <end position="157"/>
    </location>
</feature>
<dbReference type="PROSITE" id="PS50004">
    <property type="entry name" value="C2"/>
    <property type="match status" value="2"/>
</dbReference>
<dbReference type="GO" id="GO:0031045">
    <property type="term" value="C:dense core granule"/>
    <property type="evidence" value="ECO:0007669"/>
    <property type="project" value="TreeGrafter"/>
</dbReference>
<feature type="region of interest" description="Disordered" evidence="19">
    <location>
        <begin position="131"/>
        <end position="157"/>
    </location>
</feature>
<dbReference type="Proteomes" id="UP000694383">
    <property type="component" value="Unplaced"/>
</dbReference>
<dbReference type="InterPro" id="IPR001709">
    <property type="entry name" value="Flavoprot_Pyr_Nucl_cyt_Rdtase"/>
</dbReference>
<dbReference type="SUPFAM" id="SSF63380">
    <property type="entry name" value="Riboflavin synthase domain-like"/>
    <property type="match status" value="1"/>
</dbReference>
<evidence type="ECO:0000256" key="6">
    <source>
        <dbReference type="ARBA" id="ARBA00022630"/>
    </source>
</evidence>
<reference evidence="22" key="2">
    <citation type="submission" date="2025-09" db="UniProtKB">
        <authorList>
            <consortium name="Ensembl"/>
        </authorList>
    </citation>
    <scope>IDENTIFICATION</scope>
</reference>
<evidence type="ECO:0000256" key="15">
    <source>
        <dbReference type="ARBA" id="ARBA00023136"/>
    </source>
</evidence>
<dbReference type="CDD" id="cd21963">
    <property type="entry name" value="Syt1_N"/>
    <property type="match status" value="1"/>
</dbReference>
<keyword evidence="18" id="KW-0770">Synapse</keyword>
<evidence type="ECO:0000313" key="23">
    <source>
        <dbReference type="Proteomes" id="UP000694383"/>
    </source>
</evidence>
<dbReference type="InterPro" id="IPR039261">
    <property type="entry name" value="FNR_nucleotide-bd"/>
</dbReference>
<keyword evidence="5" id="KW-0444">Lipid biosynthesis</keyword>